<dbReference type="EMBL" id="DSIN01000019">
    <property type="protein sequence ID" value="HEF25908.1"/>
    <property type="molecule type" value="Genomic_DNA"/>
</dbReference>
<gene>
    <name evidence="1" type="ORF">ENP23_09030</name>
</gene>
<name>A0A7C2AWB3_9PSED</name>
<reference evidence="1" key="1">
    <citation type="journal article" date="2020" name="mSystems">
        <title>Genome- and Community-Level Interaction Insights into Carbon Utilization and Element Cycling Functions of Hydrothermarchaeota in Hydrothermal Sediment.</title>
        <authorList>
            <person name="Zhou Z."/>
            <person name="Liu Y."/>
            <person name="Xu W."/>
            <person name="Pan J."/>
            <person name="Luo Z.H."/>
            <person name="Li M."/>
        </authorList>
    </citation>
    <scope>NUCLEOTIDE SEQUENCE [LARGE SCALE GENOMIC DNA]</scope>
    <source>
        <strain evidence="1">SpSt-200</strain>
    </source>
</reference>
<accession>A0A7C2AWB3</accession>
<sequence>MIKERPILFSAPMVRAILEGRKTVTRREVKKQAALDCLAAGFEPAFLAMPGNADLCPYGQPGERLWVRETWGVISHDFDEHGNIVDWKPDRPASAIREMRFGQGYYSGHVIYRADGEAAWASDDDGGGDDRSCWKPSIHMPRIASRILLEIIAVRVERLQAISRRDIRAEGLECPPELASDDVSPNYRDWYPAAWRELWESINGAGAWETNPWVWVVEFKRVMPSST</sequence>
<organism evidence="1">
    <name type="scientific">Pseudomonas graminis</name>
    <dbReference type="NCBI Taxonomy" id="158627"/>
    <lineage>
        <taxon>Bacteria</taxon>
        <taxon>Pseudomonadati</taxon>
        <taxon>Pseudomonadota</taxon>
        <taxon>Gammaproteobacteria</taxon>
        <taxon>Pseudomonadales</taxon>
        <taxon>Pseudomonadaceae</taxon>
        <taxon>Pseudomonas</taxon>
    </lineage>
</organism>
<comment type="caution">
    <text evidence="1">The sequence shown here is derived from an EMBL/GenBank/DDBJ whole genome shotgun (WGS) entry which is preliminary data.</text>
</comment>
<evidence type="ECO:0000313" key="1">
    <source>
        <dbReference type="EMBL" id="HEF25908.1"/>
    </source>
</evidence>
<protein>
    <recommendedName>
        <fullName evidence="2">Morphogenetic protein</fullName>
    </recommendedName>
</protein>
<proteinExistence type="predicted"/>
<dbReference type="AlphaFoldDB" id="A0A7C2AWB3"/>
<evidence type="ECO:0008006" key="2">
    <source>
        <dbReference type="Google" id="ProtNLM"/>
    </source>
</evidence>